<dbReference type="SUPFAM" id="SSF51445">
    <property type="entry name" value="(Trans)glycosidases"/>
    <property type="match status" value="1"/>
</dbReference>
<accession>A0ABR1KW57</accession>
<protein>
    <recommendedName>
        <fullName evidence="2">Beta-glucuronidase C-terminal domain-containing protein</fullName>
    </recommendedName>
</protein>
<dbReference type="PANTHER" id="PTHR36183:SF2">
    <property type="entry name" value="BETA-GLUCURONIDASE C-TERMINAL DOMAIN-CONTAINING PROTEIN"/>
    <property type="match status" value="1"/>
</dbReference>
<name>A0ABR1KW57_9PEZI</name>
<gene>
    <name evidence="3" type="ORF">IWZ03DRAFT_404127</name>
</gene>
<dbReference type="InterPro" id="IPR031728">
    <property type="entry name" value="GlcAase_C"/>
</dbReference>
<dbReference type="Pfam" id="PF16862">
    <property type="entry name" value="Glyco_hydro_79C"/>
    <property type="match status" value="1"/>
</dbReference>
<dbReference type="Proteomes" id="UP001363622">
    <property type="component" value="Unassembled WGS sequence"/>
</dbReference>
<keyword evidence="4" id="KW-1185">Reference proteome</keyword>
<feature type="domain" description="Beta-glucuronidase C-terminal" evidence="2">
    <location>
        <begin position="406"/>
        <end position="528"/>
    </location>
</feature>
<evidence type="ECO:0000256" key="1">
    <source>
        <dbReference type="SAM" id="SignalP"/>
    </source>
</evidence>
<dbReference type="Gene3D" id="3.20.20.80">
    <property type="entry name" value="Glycosidases"/>
    <property type="match status" value="1"/>
</dbReference>
<dbReference type="EMBL" id="JBBPHU010000002">
    <property type="protein sequence ID" value="KAK7521874.1"/>
    <property type="molecule type" value="Genomic_DNA"/>
</dbReference>
<comment type="caution">
    <text evidence="3">The sequence shown here is derived from an EMBL/GenBank/DDBJ whole genome shotgun (WGS) entry which is preliminary data.</text>
</comment>
<feature type="signal peptide" evidence="1">
    <location>
        <begin position="1"/>
        <end position="21"/>
    </location>
</feature>
<dbReference type="InterPro" id="IPR017853">
    <property type="entry name" value="GH"/>
</dbReference>
<dbReference type="InterPro" id="IPR052974">
    <property type="entry name" value="GH79_Enzymes"/>
</dbReference>
<proteinExistence type="predicted"/>
<dbReference type="PANTHER" id="PTHR36183">
    <property type="entry name" value="BETA-GLUCURONIDASE"/>
    <property type="match status" value="1"/>
</dbReference>
<reference evidence="3 4" key="1">
    <citation type="submission" date="2024-04" db="EMBL/GenBank/DDBJ databases">
        <title>Phyllosticta paracitricarpa is synonymous to the EU quarantine fungus P. citricarpa based on phylogenomic analyses.</title>
        <authorList>
            <consortium name="Lawrence Berkeley National Laboratory"/>
            <person name="Van Ingen-Buijs V.A."/>
            <person name="Van Westerhoven A.C."/>
            <person name="Haridas S."/>
            <person name="Skiadas P."/>
            <person name="Martin F."/>
            <person name="Groenewald J.Z."/>
            <person name="Crous P.W."/>
            <person name="Seidl M.F."/>
        </authorList>
    </citation>
    <scope>NUCLEOTIDE SEQUENCE [LARGE SCALE GENOMIC DNA]</scope>
    <source>
        <strain evidence="3 4">CBS 123371</strain>
    </source>
</reference>
<evidence type="ECO:0000313" key="4">
    <source>
        <dbReference type="Proteomes" id="UP001363622"/>
    </source>
</evidence>
<organism evidence="3 4">
    <name type="scientific">Phyllosticta citriasiana</name>
    <dbReference type="NCBI Taxonomy" id="595635"/>
    <lineage>
        <taxon>Eukaryota</taxon>
        <taxon>Fungi</taxon>
        <taxon>Dikarya</taxon>
        <taxon>Ascomycota</taxon>
        <taxon>Pezizomycotina</taxon>
        <taxon>Dothideomycetes</taxon>
        <taxon>Dothideomycetes incertae sedis</taxon>
        <taxon>Botryosphaeriales</taxon>
        <taxon>Phyllostictaceae</taxon>
        <taxon>Phyllosticta</taxon>
    </lineage>
</organism>
<evidence type="ECO:0000259" key="2">
    <source>
        <dbReference type="Pfam" id="PF16862"/>
    </source>
</evidence>
<keyword evidence="1" id="KW-0732">Signal</keyword>
<sequence>MMARRELVLFALASIRVAGHATDISIPQNLSTKILVPDVYGYSMEPVWVDDYLKSDITSNLMKAIANVTQKPAPFRVGGNTADQTYLHPDQNVTSIAYPDPTNAETFNITPAWYDTLANYFPSGTDLIYTLNLASNSSNFATAVAEAEAVYAALGSKLTLLEYGNELDHYQSKSWRGPGWGVKEYIGQFANITSQIKSAAWYRNATTPPKIQAGVFADPPTLADQQVDQDDFDIVNVTAAGLVDPDLIATYAMHLYPQSACEAARWLRMRLELLSNHAVLWTNVSQYLPQIAAANAAGAAFVLGETNSISCGGRSGISDTFGTALWGVDYVLLAASIGIEKLAFHLGAQSEYSSFTPLPYEYKNESLDAGIRAPFYGHYFISHVIKGDSDWSIAALPAANESDFSGYGVYDASSDALKKLVFVDLGIWNASTGLSNPSTLSVTDSTYVSNGTRPVSDMRVTTPWDEGAEVSVLRLNGPGTNAKSDVNVSSVVFDSATGTKIGEEEDESVRVGAGGVVAFELQQAQAVLLELAQE</sequence>
<feature type="chain" id="PRO_5045948153" description="Beta-glucuronidase C-terminal domain-containing protein" evidence="1">
    <location>
        <begin position="22"/>
        <end position="534"/>
    </location>
</feature>
<evidence type="ECO:0000313" key="3">
    <source>
        <dbReference type="EMBL" id="KAK7521874.1"/>
    </source>
</evidence>